<dbReference type="Proteomes" id="UP001642487">
    <property type="component" value="Chromosome 2"/>
</dbReference>
<evidence type="ECO:0000313" key="3">
    <source>
        <dbReference type="Proteomes" id="UP001642487"/>
    </source>
</evidence>
<sequence>MKIKTGQCFGSHITDETQCKLQFTTNSGSSRFAAFCSSRLPLPQIESTSTLSTSTRPSAHFSYALICVIISSVLLFSICS</sequence>
<reference evidence="2 3" key="1">
    <citation type="submission" date="2024-03" db="EMBL/GenBank/DDBJ databases">
        <authorList>
            <person name="Gkanogiannis A."/>
            <person name="Becerra Lopez-Lavalle L."/>
        </authorList>
    </citation>
    <scope>NUCLEOTIDE SEQUENCE [LARGE SCALE GENOMIC DNA]</scope>
</reference>
<protein>
    <submittedName>
        <fullName evidence="2">Uncharacterized protein</fullName>
    </submittedName>
</protein>
<evidence type="ECO:0000313" key="2">
    <source>
        <dbReference type="EMBL" id="CAK9314110.1"/>
    </source>
</evidence>
<name>A0ABP0Y2Z6_9ROSI</name>
<organism evidence="2 3">
    <name type="scientific">Citrullus colocynthis</name>
    <name type="common">colocynth</name>
    <dbReference type="NCBI Taxonomy" id="252529"/>
    <lineage>
        <taxon>Eukaryota</taxon>
        <taxon>Viridiplantae</taxon>
        <taxon>Streptophyta</taxon>
        <taxon>Embryophyta</taxon>
        <taxon>Tracheophyta</taxon>
        <taxon>Spermatophyta</taxon>
        <taxon>Magnoliopsida</taxon>
        <taxon>eudicotyledons</taxon>
        <taxon>Gunneridae</taxon>
        <taxon>Pentapetalae</taxon>
        <taxon>rosids</taxon>
        <taxon>fabids</taxon>
        <taxon>Cucurbitales</taxon>
        <taxon>Cucurbitaceae</taxon>
        <taxon>Benincaseae</taxon>
        <taxon>Citrullus</taxon>
    </lineage>
</organism>
<accession>A0ABP0Y2Z6</accession>
<gene>
    <name evidence="2" type="ORF">CITCOLO1_LOCUS5851</name>
</gene>
<feature type="transmembrane region" description="Helical" evidence="1">
    <location>
        <begin position="61"/>
        <end position="79"/>
    </location>
</feature>
<proteinExistence type="predicted"/>
<keyword evidence="3" id="KW-1185">Reference proteome</keyword>
<keyword evidence="1" id="KW-0472">Membrane</keyword>
<evidence type="ECO:0000256" key="1">
    <source>
        <dbReference type="SAM" id="Phobius"/>
    </source>
</evidence>
<keyword evidence="1" id="KW-0812">Transmembrane</keyword>
<keyword evidence="1" id="KW-1133">Transmembrane helix</keyword>
<dbReference type="EMBL" id="OZ021736">
    <property type="protein sequence ID" value="CAK9314110.1"/>
    <property type="molecule type" value="Genomic_DNA"/>
</dbReference>